<dbReference type="InterPro" id="IPR019786">
    <property type="entry name" value="Zinc_finger_PHD-type_CS"/>
</dbReference>
<evidence type="ECO:0000313" key="9">
    <source>
        <dbReference type="EMBL" id="GJJ68296.1"/>
    </source>
</evidence>
<dbReference type="InterPro" id="IPR011011">
    <property type="entry name" value="Znf_FYVE_PHD"/>
</dbReference>
<protein>
    <recommendedName>
        <fullName evidence="8">PHD-type domain-containing protein</fullName>
    </recommendedName>
</protein>
<dbReference type="InterPro" id="IPR009091">
    <property type="entry name" value="RCC1/BLIP-II"/>
</dbReference>
<feature type="repeat" description="RCC1" evidence="6">
    <location>
        <begin position="186"/>
        <end position="250"/>
    </location>
</feature>
<dbReference type="PROSITE" id="PS01359">
    <property type="entry name" value="ZF_PHD_1"/>
    <property type="match status" value="1"/>
</dbReference>
<dbReference type="InterPro" id="IPR013083">
    <property type="entry name" value="Znf_RING/FYVE/PHD"/>
</dbReference>
<dbReference type="PROSITE" id="PS50012">
    <property type="entry name" value="RCC1_3"/>
    <property type="match status" value="5"/>
</dbReference>
<dbReference type="Gene3D" id="3.30.40.10">
    <property type="entry name" value="Zinc/RING finger domain, C3HC4 (zinc finger)"/>
    <property type="match status" value="1"/>
</dbReference>
<dbReference type="PANTHER" id="PTHR46207:SF1">
    <property type="entry name" value="PROTEIN RCC2"/>
    <property type="match status" value="1"/>
</dbReference>
<dbReference type="GO" id="GO:0031267">
    <property type="term" value="F:small GTPase binding"/>
    <property type="evidence" value="ECO:0007669"/>
    <property type="project" value="TreeGrafter"/>
</dbReference>
<feature type="repeat" description="RCC1" evidence="6">
    <location>
        <begin position="359"/>
        <end position="413"/>
    </location>
</feature>
<dbReference type="InterPro" id="IPR028641">
    <property type="entry name" value="RCC2"/>
</dbReference>
<dbReference type="InterPro" id="IPR019787">
    <property type="entry name" value="Znf_PHD-finger"/>
</dbReference>
<reference evidence="9" key="2">
    <citation type="journal article" date="2022" name="Microbiol. Resour. Announc.">
        <title>Whole-Genome Sequence of Entomortierella parvispora E1425, a Mucoromycotan Fungus Associated with Burkholderiaceae-Related Endosymbiotic Bacteria.</title>
        <authorList>
            <person name="Herlambang A."/>
            <person name="Guo Y."/>
            <person name="Takashima Y."/>
            <person name="Narisawa K."/>
            <person name="Ohta H."/>
            <person name="Nishizawa T."/>
        </authorList>
    </citation>
    <scope>NUCLEOTIDE SEQUENCE</scope>
    <source>
        <strain evidence="9">E1425</strain>
    </source>
</reference>
<sequence>MAATTTDSPTWGKVLLAGAVDWDMIGRKPKPGDTREILPHLETFHVIRELADLKVVKAITGPTAGHCVFITDDGDVWVLGRNEKGQLGVGDTDPHPYPMKVPTIYTTVGKKTTNLKFVDAAVGRHHTILVAENGAIYGAGDNKAGQLGNANHKDHPSFVHINSMGKEKVTSAACGSDFTMVVTDKGQLFAFGSPEFGQLGNKTNGQYFQTSTRLVHVPQTSPVLVGGALKDAFVVEVACGANHTLVRDKEGLVYSWGFGGYGRLGHSKQEDLWTPMPIDQFAGSNKISKATKIAAGSSFSMALDGQSQLWLWGKWKTTGDGGGGTPWMYPRTLYDLNGWSFKDISAGNVTLFALPTLEPSTIAWGQGALHCELGYGEGEAKSSTKPDKVRPMEGLTMLSVSCGLGQTLMLCKPGQDKIQDLPKWPVLDVEEHCIECLSAEDEESMLLCDKCDSGTHLHCTVPRLQVVPDVDWFCQSCTRAREKNRTKPVGESASPSASAEVPTKTSAKRKAPAGKGMKQFL</sequence>
<evidence type="ECO:0000256" key="5">
    <source>
        <dbReference type="PROSITE-ProRule" id="PRU00146"/>
    </source>
</evidence>
<dbReference type="PANTHER" id="PTHR46207">
    <property type="entry name" value="PROTEIN RCC2"/>
    <property type="match status" value="1"/>
</dbReference>
<dbReference type="EMBL" id="BQFW01000001">
    <property type="protein sequence ID" value="GJJ68296.1"/>
    <property type="molecule type" value="Genomic_DNA"/>
</dbReference>
<dbReference type="OrthoDB" id="5370059at2759"/>
<gene>
    <name evidence="9" type="ORF">EMPS_00642</name>
</gene>
<dbReference type="SUPFAM" id="SSF57903">
    <property type="entry name" value="FYVE/PHD zinc finger"/>
    <property type="match status" value="1"/>
</dbReference>
<evidence type="ECO:0000256" key="3">
    <source>
        <dbReference type="ARBA" id="ARBA00022771"/>
    </source>
</evidence>
<evidence type="ECO:0000256" key="6">
    <source>
        <dbReference type="PROSITE-ProRule" id="PRU00235"/>
    </source>
</evidence>
<keyword evidence="3 5" id="KW-0863">Zinc-finger</keyword>
<organism evidence="9 10">
    <name type="scientific">Entomortierella parvispora</name>
    <dbReference type="NCBI Taxonomy" id="205924"/>
    <lineage>
        <taxon>Eukaryota</taxon>
        <taxon>Fungi</taxon>
        <taxon>Fungi incertae sedis</taxon>
        <taxon>Mucoromycota</taxon>
        <taxon>Mortierellomycotina</taxon>
        <taxon>Mortierellomycetes</taxon>
        <taxon>Mortierellales</taxon>
        <taxon>Mortierellaceae</taxon>
        <taxon>Entomortierella</taxon>
    </lineage>
</organism>
<keyword evidence="1" id="KW-0479">Metal-binding</keyword>
<proteinExistence type="predicted"/>
<dbReference type="Pfam" id="PF00628">
    <property type="entry name" value="PHD"/>
    <property type="match status" value="1"/>
</dbReference>
<dbReference type="SMART" id="SM00249">
    <property type="entry name" value="PHD"/>
    <property type="match status" value="1"/>
</dbReference>
<comment type="caution">
    <text evidence="9">The sequence shown here is derived from an EMBL/GenBank/DDBJ whole genome shotgun (WGS) entry which is preliminary data.</text>
</comment>
<dbReference type="GO" id="GO:0008270">
    <property type="term" value="F:zinc ion binding"/>
    <property type="evidence" value="ECO:0007669"/>
    <property type="project" value="UniProtKB-KW"/>
</dbReference>
<evidence type="ECO:0000259" key="8">
    <source>
        <dbReference type="PROSITE" id="PS50016"/>
    </source>
</evidence>
<dbReference type="PROSITE" id="PS50016">
    <property type="entry name" value="ZF_PHD_2"/>
    <property type="match status" value="1"/>
</dbReference>
<feature type="repeat" description="RCC1" evidence="6">
    <location>
        <begin position="251"/>
        <end position="306"/>
    </location>
</feature>
<reference evidence="9" key="1">
    <citation type="submission" date="2021-11" db="EMBL/GenBank/DDBJ databases">
        <authorList>
            <person name="Herlambang A."/>
            <person name="Guo Y."/>
            <person name="Takashima Y."/>
            <person name="Nishizawa T."/>
        </authorList>
    </citation>
    <scope>NUCLEOTIDE SEQUENCE</scope>
    <source>
        <strain evidence="9">E1425</strain>
    </source>
</reference>
<dbReference type="GO" id="GO:0016020">
    <property type="term" value="C:membrane"/>
    <property type="evidence" value="ECO:0007669"/>
    <property type="project" value="TreeGrafter"/>
</dbReference>
<keyword evidence="10" id="KW-1185">Reference proteome</keyword>
<dbReference type="Pfam" id="PF25390">
    <property type="entry name" value="WD40_RLD"/>
    <property type="match status" value="1"/>
</dbReference>
<dbReference type="Proteomes" id="UP000827284">
    <property type="component" value="Unassembled WGS sequence"/>
</dbReference>
<keyword evidence="4" id="KW-0862">Zinc</keyword>
<evidence type="ECO:0000256" key="7">
    <source>
        <dbReference type="SAM" id="MobiDB-lite"/>
    </source>
</evidence>
<dbReference type="InterPro" id="IPR000408">
    <property type="entry name" value="Reg_chr_condens"/>
</dbReference>
<evidence type="ECO:0000256" key="2">
    <source>
        <dbReference type="ARBA" id="ARBA00022737"/>
    </source>
</evidence>
<dbReference type="SUPFAM" id="SSF50985">
    <property type="entry name" value="RCC1/BLIP-II"/>
    <property type="match status" value="1"/>
</dbReference>
<dbReference type="Gene3D" id="2.130.10.30">
    <property type="entry name" value="Regulator of chromosome condensation 1/beta-lactamase-inhibitor protein II"/>
    <property type="match status" value="2"/>
</dbReference>
<evidence type="ECO:0000256" key="1">
    <source>
        <dbReference type="ARBA" id="ARBA00022723"/>
    </source>
</evidence>
<dbReference type="PRINTS" id="PR00633">
    <property type="entry name" value="RCCNDNSATION"/>
</dbReference>
<name>A0A9P3H1C3_9FUNG</name>
<evidence type="ECO:0000313" key="10">
    <source>
        <dbReference type="Proteomes" id="UP000827284"/>
    </source>
</evidence>
<evidence type="ECO:0000256" key="4">
    <source>
        <dbReference type="ARBA" id="ARBA00022833"/>
    </source>
</evidence>
<dbReference type="AlphaFoldDB" id="A0A9P3H1C3"/>
<feature type="region of interest" description="Disordered" evidence="7">
    <location>
        <begin position="484"/>
        <end position="521"/>
    </location>
</feature>
<feature type="repeat" description="RCC1" evidence="6">
    <location>
        <begin position="74"/>
        <end position="133"/>
    </location>
</feature>
<feature type="domain" description="PHD-type" evidence="8">
    <location>
        <begin position="430"/>
        <end position="480"/>
    </location>
</feature>
<accession>A0A9P3H1C3</accession>
<dbReference type="InterPro" id="IPR058923">
    <property type="entry name" value="RCC1-like_dom"/>
</dbReference>
<dbReference type="InterPro" id="IPR001965">
    <property type="entry name" value="Znf_PHD"/>
</dbReference>
<keyword evidence="2" id="KW-0677">Repeat</keyword>
<feature type="repeat" description="RCC1" evidence="6">
    <location>
        <begin position="134"/>
        <end position="185"/>
    </location>
</feature>